<protein>
    <recommendedName>
        <fullName evidence="3">M23ase beta-sheet core domain-containing protein</fullName>
    </recommendedName>
</protein>
<dbReference type="Proteomes" id="UP000176510">
    <property type="component" value="Unassembled WGS sequence"/>
</dbReference>
<dbReference type="Pfam" id="PF01551">
    <property type="entry name" value="Peptidase_M23"/>
    <property type="match status" value="1"/>
</dbReference>
<accession>A0A1G2L6U8</accession>
<keyword evidence="1" id="KW-0732">Signal</keyword>
<dbReference type="InterPro" id="IPR011055">
    <property type="entry name" value="Dup_hybrid_motif"/>
</dbReference>
<comment type="caution">
    <text evidence="4">The sequence shown here is derived from an EMBL/GenBank/DDBJ whole genome shotgun (WGS) entry which is preliminary data.</text>
</comment>
<feature type="coiled-coil region" evidence="2">
    <location>
        <begin position="19"/>
        <end position="53"/>
    </location>
</feature>
<evidence type="ECO:0000313" key="5">
    <source>
        <dbReference type="Proteomes" id="UP000176510"/>
    </source>
</evidence>
<feature type="coiled-coil region" evidence="2">
    <location>
        <begin position="156"/>
        <end position="239"/>
    </location>
</feature>
<reference evidence="4 5" key="1">
    <citation type="journal article" date="2016" name="Nat. Commun.">
        <title>Thousands of microbial genomes shed light on interconnected biogeochemical processes in an aquifer system.</title>
        <authorList>
            <person name="Anantharaman K."/>
            <person name="Brown C.T."/>
            <person name="Hug L.A."/>
            <person name="Sharon I."/>
            <person name="Castelle C.J."/>
            <person name="Probst A.J."/>
            <person name="Thomas B.C."/>
            <person name="Singh A."/>
            <person name="Wilkins M.J."/>
            <person name="Karaoz U."/>
            <person name="Brodie E.L."/>
            <person name="Williams K.H."/>
            <person name="Hubbard S.S."/>
            <person name="Banfield J.F."/>
        </authorList>
    </citation>
    <scope>NUCLEOTIDE SEQUENCE [LARGE SCALE GENOMIC DNA]</scope>
</reference>
<sequence length="429" mass="47332">MAIPAAIIAFPLAVRGETIDELKRSIRERNDEIKHLEEAAKKFRDEITVQQGRAKTLSGELVRIDRLIGGLKNDITLTERKISARALEIGVLGSEIKEKEISVDRLQLGLGAALRVVSQRDEEPMVRVLAKRPRLSDFLQELDHFSSLEIKMLGSIDALRDVRQELEAQKGEAEEKKVLLEDLKFELRDRKVAQEGEKRTRAELLIATKNQEKKYQELVQEAEKKRAALEQEIHTIEEKIRITIDPSLLPSRGSGVFASPLPKPILATCAKTMTQDRATNCLTQYFGYTSFAASGGYNGSGHNGVDFRADTSTTVFAAEKGTVTAIGDTDIGCRRASYGKWILVRHPNNLSTLYAHLSSIGVSAGDTVERGGRIGSSGMSGYATGPHLHFSVFATQGVRVENIRSRVCGTTMTVPISAVNAYLNPLDYL</sequence>
<dbReference type="InterPro" id="IPR016047">
    <property type="entry name" value="M23ase_b-sheet_dom"/>
</dbReference>
<organism evidence="4 5">
    <name type="scientific">Candidatus Sungbacteria bacterium RIFCSPLOWO2_01_FULL_54_21</name>
    <dbReference type="NCBI Taxonomy" id="1802279"/>
    <lineage>
        <taxon>Bacteria</taxon>
        <taxon>Candidatus Sungiibacteriota</taxon>
    </lineage>
</organism>
<dbReference type="PANTHER" id="PTHR21666">
    <property type="entry name" value="PEPTIDASE-RELATED"/>
    <property type="match status" value="1"/>
</dbReference>
<keyword evidence="2" id="KW-0175">Coiled coil</keyword>
<dbReference type="InterPro" id="IPR050570">
    <property type="entry name" value="Cell_wall_metabolism_enzyme"/>
</dbReference>
<dbReference type="Gene3D" id="2.70.70.10">
    <property type="entry name" value="Glucose Permease (Domain IIA)"/>
    <property type="match status" value="1"/>
</dbReference>
<evidence type="ECO:0000259" key="3">
    <source>
        <dbReference type="Pfam" id="PF01551"/>
    </source>
</evidence>
<evidence type="ECO:0000313" key="4">
    <source>
        <dbReference type="EMBL" id="OHA07383.1"/>
    </source>
</evidence>
<dbReference type="PANTHER" id="PTHR21666:SF289">
    <property type="entry name" value="L-ALA--D-GLU ENDOPEPTIDASE"/>
    <property type="match status" value="1"/>
</dbReference>
<dbReference type="CDD" id="cd12797">
    <property type="entry name" value="M23_peptidase"/>
    <property type="match status" value="1"/>
</dbReference>
<dbReference type="SUPFAM" id="SSF51261">
    <property type="entry name" value="Duplicated hybrid motif"/>
    <property type="match status" value="1"/>
</dbReference>
<dbReference type="GO" id="GO:0004222">
    <property type="term" value="F:metalloendopeptidase activity"/>
    <property type="evidence" value="ECO:0007669"/>
    <property type="project" value="TreeGrafter"/>
</dbReference>
<evidence type="ECO:0000256" key="2">
    <source>
        <dbReference type="SAM" id="Coils"/>
    </source>
</evidence>
<name>A0A1G2L6U8_9BACT</name>
<proteinExistence type="predicted"/>
<dbReference type="STRING" id="1802279.A3B34_02925"/>
<evidence type="ECO:0000256" key="1">
    <source>
        <dbReference type="ARBA" id="ARBA00022729"/>
    </source>
</evidence>
<dbReference type="EMBL" id="MHQR01000020">
    <property type="protein sequence ID" value="OHA07383.1"/>
    <property type="molecule type" value="Genomic_DNA"/>
</dbReference>
<dbReference type="Gene3D" id="6.10.250.3150">
    <property type="match status" value="1"/>
</dbReference>
<feature type="domain" description="M23ase beta-sheet core" evidence="3">
    <location>
        <begin position="301"/>
        <end position="394"/>
    </location>
</feature>
<dbReference type="AlphaFoldDB" id="A0A1G2L6U8"/>
<gene>
    <name evidence="4" type="ORF">A3B34_02925</name>
</gene>